<evidence type="ECO:0000313" key="8">
    <source>
        <dbReference type="Proteomes" id="UP000283431"/>
    </source>
</evidence>
<evidence type="ECO:0000256" key="5">
    <source>
        <dbReference type="SAM" id="MobiDB-lite"/>
    </source>
</evidence>
<keyword evidence="3" id="KW-0680">Restriction system</keyword>
<organism evidence="7 8">
    <name type="scientific">Agathobacter rectalis</name>
    <dbReference type="NCBI Taxonomy" id="39491"/>
    <lineage>
        <taxon>Bacteria</taxon>
        <taxon>Bacillati</taxon>
        <taxon>Bacillota</taxon>
        <taxon>Clostridia</taxon>
        <taxon>Lachnospirales</taxon>
        <taxon>Lachnospiraceae</taxon>
        <taxon>Agathobacter</taxon>
    </lineage>
</organism>
<dbReference type="CDD" id="cd16403">
    <property type="entry name" value="ParB_N_like_MT"/>
    <property type="match status" value="1"/>
</dbReference>
<dbReference type="GO" id="GO:0009307">
    <property type="term" value="P:DNA restriction-modification system"/>
    <property type="evidence" value="ECO:0007669"/>
    <property type="project" value="UniProtKB-KW"/>
</dbReference>
<evidence type="ECO:0000259" key="6">
    <source>
        <dbReference type="SMART" id="SM00470"/>
    </source>
</evidence>
<evidence type="ECO:0000256" key="2">
    <source>
        <dbReference type="ARBA" id="ARBA00022679"/>
    </source>
</evidence>
<comment type="caution">
    <text evidence="7">The sequence shown here is derived from an EMBL/GenBank/DDBJ whole genome shotgun (WGS) entry which is preliminary data.</text>
</comment>
<evidence type="ECO:0000256" key="3">
    <source>
        <dbReference type="ARBA" id="ARBA00022747"/>
    </source>
</evidence>
<dbReference type="Gene3D" id="3.90.1530.10">
    <property type="entry name" value="Conserved hypothetical protein from pyrococcus furiosus pfu- 392566-001, ParB domain"/>
    <property type="match status" value="1"/>
</dbReference>
<feature type="region of interest" description="Disordered" evidence="5">
    <location>
        <begin position="248"/>
        <end position="267"/>
    </location>
</feature>
<dbReference type="EC" id="2.1.1.-" evidence="4"/>
<dbReference type="PRINTS" id="PR00508">
    <property type="entry name" value="S21N4MTFRASE"/>
</dbReference>
<dbReference type="Pfam" id="PF01555">
    <property type="entry name" value="N6_N4_Mtase"/>
    <property type="match status" value="1"/>
</dbReference>
<protein>
    <recommendedName>
        <fullName evidence="4">Methyltransferase</fullName>
        <ecNumber evidence="4">2.1.1.-</ecNumber>
    </recommendedName>
</protein>
<dbReference type="InterPro" id="IPR002941">
    <property type="entry name" value="DNA_methylase_N4/N6"/>
</dbReference>
<dbReference type="GO" id="GO:0008170">
    <property type="term" value="F:N-methyltransferase activity"/>
    <property type="evidence" value="ECO:0007669"/>
    <property type="project" value="InterPro"/>
</dbReference>
<sequence length="480" mass="53291">MAKSKKTLEITQTKTKANRQEIQINDMDYTTSAEPKAFADGRPVFCAHDKIVPIKELRENPLNPNKHPDDQIRALAAIIKATGWRQPITVSTRSGLIVKGHGRLAAAKYGKFKEAPVDYQNYASEEEELADLMADNRIAELAEIDSVKLAEAFEAVDTGAIPFEMTGYEESFYQELATALCEADHDKEEANDDTVLPPPEEPVSKLGDVWILGRHRLMCGNSTNTKDREELLAGAEPELMLTDPPYCSGGHQESGKSTGSIGTVRKGQTDAPKIANDILSTRGYIKLLTAAFEGITPLFAYVFTDWRMWIYLYDIIEKSGFGVRSMIVWDKETPGMGVGWRSQHELCLFGSRGKAKFDGHKGYGNVLRCSRSGNELHPTQKPVELMEMILDNMDFVKTVYDPFGGSGTTLAAAEKTGHTAYLMELTPGYTDVIVKRYFRITGNKDQIQLIRDGAPADPAVYAEIFDDVGISSEYKEGEYE</sequence>
<dbReference type="InterPro" id="IPR036086">
    <property type="entry name" value="ParB/Sulfiredoxin_sf"/>
</dbReference>
<feature type="domain" description="ParB-like N-terminal" evidence="6">
    <location>
        <begin position="50"/>
        <end position="137"/>
    </location>
</feature>
<dbReference type="SMART" id="SM00470">
    <property type="entry name" value="ParB"/>
    <property type="match status" value="1"/>
</dbReference>
<gene>
    <name evidence="7" type="ORF">DW975_07010</name>
</gene>
<keyword evidence="2" id="KW-0808">Transferase</keyword>
<dbReference type="InterPro" id="IPR029063">
    <property type="entry name" value="SAM-dependent_MTases_sf"/>
</dbReference>
<dbReference type="InterPro" id="IPR015840">
    <property type="entry name" value="DNA_MeTrfase_ParB"/>
</dbReference>
<evidence type="ECO:0000256" key="4">
    <source>
        <dbReference type="RuleBase" id="RU362026"/>
    </source>
</evidence>
<dbReference type="InterPro" id="IPR003115">
    <property type="entry name" value="ParB_N"/>
</dbReference>
<dbReference type="InterPro" id="IPR001091">
    <property type="entry name" value="RM_Methyltransferase"/>
</dbReference>
<dbReference type="Pfam" id="PF02195">
    <property type="entry name" value="ParB_N"/>
    <property type="match status" value="1"/>
</dbReference>
<evidence type="ECO:0000256" key="1">
    <source>
        <dbReference type="ARBA" id="ARBA00022603"/>
    </source>
</evidence>
<accession>A0A413PGY3</accession>
<dbReference type="AlphaFoldDB" id="A0A413PGY3"/>
<evidence type="ECO:0000313" key="7">
    <source>
        <dbReference type="EMBL" id="RGZ75294.1"/>
    </source>
</evidence>
<dbReference type="PIRSF" id="PIRSF036758">
    <property type="entry name" value="Aden_M_ParB"/>
    <property type="match status" value="1"/>
</dbReference>
<dbReference type="SUPFAM" id="SSF110849">
    <property type="entry name" value="ParB/Sulfiredoxin"/>
    <property type="match status" value="1"/>
</dbReference>
<dbReference type="SUPFAM" id="SSF53335">
    <property type="entry name" value="S-adenosyl-L-methionine-dependent methyltransferases"/>
    <property type="match status" value="1"/>
</dbReference>
<comment type="similarity">
    <text evidence="4">Belongs to the N(4)/N(6)-methyltransferase family.</text>
</comment>
<dbReference type="Gene3D" id="3.40.50.150">
    <property type="entry name" value="Vaccinia Virus protein VP39"/>
    <property type="match status" value="1"/>
</dbReference>
<dbReference type="EMBL" id="QSEN01000010">
    <property type="protein sequence ID" value="RGZ75294.1"/>
    <property type="molecule type" value="Genomic_DNA"/>
</dbReference>
<proteinExistence type="inferred from homology"/>
<dbReference type="Proteomes" id="UP000283431">
    <property type="component" value="Unassembled WGS sequence"/>
</dbReference>
<reference evidence="7 8" key="1">
    <citation type="submission" date="2018-08" db="EMBL/GenBank/DDBJ databases">
        <title>A genome reference for cultivated species of the human gut microbiota.</title>
        <authorList>
            <person name="Zou Y."/>
            <person name="Xue W."/>
            <person name="Luo G."/>
        </authorList>
    </citation>
    <scope>NUCLEOTIDE SEQUENCE [LARGE SCALE GENOMIC DNA]</scope>
    <source>
        <strain evidence="7 8">AM48-7</strain>
    </source>
</reference>
<dbReference type="GO" id="GO:0032259">
    <property type="term" value="P:methylation"/>
    <property type="evidence" value="ECO:0007669"/>
    <property type="project" value="UniProtKB-KW"/>
</dbReference>
<dbReference type="GO" id="GO:0003677">
    <property type="term" value="F:DNA binding"/>
    <property type="evidence" value="ECO:0007669"/>
    <property type="project" value="InterPro"/>
</dbReference>
<keyword evidence="1 7" id="KW-0489">Methyltransferase</keyword>
<name>A0A413PGY3_9FIRM</name>